<name>A0A398CI24_9BACL</name>
<proteinExistence type="predicted"/>
<keyword evidence="1" id="KW-0479">Metal-binding</keyword>
<dbReference type="RefSeq" id="WP_119151911.1">
    <property type="nucleotide sequence ID" value="NZ_JBHSOV010000041.1"/>
</dbReference>
<dbReference type="InterPro" id="IPR013096">
    <property type="entry name" value="Cupin_2"/>
</dbReference>
<dbReference type="Gene3D" id="2.60.120.10">
    <property type="entry name" value="Jelly Rolls"/>
    <property type="match status" value="1"/>
</dbReference>
<dbReference type="PANTHER" id="PTHR35848">
    <property type="entry name" value="OXALATE-BINDING PROTEIN"/>
    <property type="match status" value="1"/>
</dbReference>
<dbReference type="InterPro" id="IPR011051">
    <property type="entry name" value="RmlC_Cupin_sf"/>
</dbReference>
<dbReference type="EMBL" id="QXJM01000040">
    <property type="protein sequence ID" value="RIE01662.1"/>
    <property type="molecule type" value="Genomic_DNA"/>
</dbReference>
<gene>
    <name evidence="3" type="ORF">D3H35_22370</name>
</gene>
<reference evidence="3 4" key="1">
    <citation type="submission" date="2018-09" db="EMBL/GenBank/DDBJ databases">
        <title>Cohnella cavernae sp. nov., isolated from a karst cave.</title>
        <authorList>
            <person name="Zhu H."/>
        </authorList>
    </citation>
    <scope>NUCLEOTIDE SEQUENCE [LARGE SCALE GENOMIC DNA]</scope>
    <source>
        <strain evidence="3 4">K2E09-144</strain>
    </source>
</reference>
<sequence>MRKIHNINSIPDEFIGDYLGKASTMFLGGAAGSEKLYINIDKIQPGAKSAKYHTHSKQEEFFIILSGNGTLRMNGEELAVSRGDFVAKPAGQGNAHQFINTGTDVLEILDIGTNETGDVVHYPDENIYYLKDQNLKFKQQDDLREWDTEPNQP</sequence>
<comment type="caution">
    <text evidence="3">The sequence shown here is derived from an EMBL/GenBank/DDBJ whole genome shotgun (WGS) entry which is preliminary data.</text>
</comment>
<dbReference type="OrthoDB" id="9797047at2"/>
<evidence type="ECO:0000313" key="4">
    <source>
        <dbReference type="Proteomes" id="UP000266340"/>
    </source>
</evidence>
<protein>
    <submittedName>
        <fullName evidence="3">Cupin domain-containing protein</fullName>
    </submittedName>
</protein>
<dbReference type="CDD" id="cd02224">
    <property type="entry name" value="cupin_SPO2919-like"/>
    <property type="match status" value="1"/>
</dbReference>
<dbReference type="AlphaFoldDB" id="A0A398CI24"/>
<dbReference type="InterPro" id="IPR014710">
    <property type="entry name" value="RmlC-like_jellyroll"/>
</dbReference>
<evidence type="ECO:0000256" key="1">
    <source>
        <dbReference type="ARBA" id="ARBA00022723"/>
    </source>
</evidence>
<evidence type="ECO:0000313" key="3">
    <source>
        <dbReference type="EMBL" id="RIE01662.1"/>
    </source>
</evidence>
<dbReference type="SUPFAM" id="SSF51182">
    <property type="entry name" value="RmlC-like cupins"/>
    <property type="match status" value="1"/>
</dbReference>
<dbReference type="Pfam" id="PF07883">
    <property type="entry name" value="Cupin_2"/>
    <property type="match status" value="1"/>
</dbReference>
<feature type="domain" description="Cupin type-2" evidence="2">
    <location>
        <begin position="42"/>
        <end position="111"/>
    </location>
</feature>
<dbReference type="Proteomes" id="UP000266340">
    <property type="component" value="Unassembled WGS sequence"/>
</dbReference>
<dbReference type="GO" id="GO:0046872">
    <property type="term" value="F:metal ion binding"/>
    <property type="evidence" value="ECO:0007669"/>
    <property type="project" value="UniProtKB-KW"/>
</dbReference>
<accession>A0A398CI24</accession>
<organism evidence="3 4">
    <name type="scientific">Cohnella faecalis</name>
    <dbReference type="NCBI Taxonomy" id="2315694"/>
    <lineage>
        <taxon>Bacteria</taxon>
        <taxon>Bacillati</taxon>
        <taxon>Bacillota</taxon>
        <taxon>Bacilli</taxon>
        <taxon>Bacillales</taxon>
        <taxon>Paenibacillaceae</taxon>
        <taxon>Cohnella</taxon>
    </lineage>
</organism>
<keyword evidence="4" id="KW-1185">Reference proteome</keyword>
<dbReference type="InterPro" id="IPR051610">
    <property type="entry name" value="GPI/OXD"/>
</dbReference>
<evidence type="ECO:0000259" key="2">
    <source>
        <dbReference type="Pfam" id="PF07883"/>
    </source>
</evidence>